<proteinExistence type="predicted"/>
<dbReference type="Proteomes" id="UP001500957">
    <property type="component" value="Unassembled WGS sequence"/>
</dbReference>
<evidence type="ECO:0008006" key="3">
    <source>
        <dbReference type="Google" id="ProtNLM"/>
    </source>
</evidence>
<sequence>MTSTTTLGPAGRRLWEAVDAYLVREKLVLDEHEVVVLELAAATADRVDQLGQALTGMDIASNAAAVRLMAEERMQRKALAELLTTKLGLPSGIAAETKDTGRTPRSRRAQKAAAVRWGAAG</sequence>
<evidence type="ECO:0000313" key="2">
    <source>
        <dbReference type="Proteomes" id="UP001500957"/>
    </source>
</evidence>
<organism evidence="1 2">
    <name type="scientific">Sporichthya brevicatena</name>
    <dbReference type="NCBI Taxonomy" id="171442"/>
    <lineage>
        <taxon>Bacteria</taxon>
        <taxon>Bacillati</taxon>
        <taxon>Actinomycetota</taxon>
        <taxon>Actinomycetes</taxon>
        <taxon>Sporichthyales</taxon>
        <taxon>Sporichthyaceae</taxon>
        <taxon>Sporichthya</taxon>
    </lineage>
</organism>
<accession>A0ABN1HCW0</accession>
<evidence type="ECO:0000313" key="1">
    <source>
        <dbReference type="EMBL" id="GAA0638682.1"/>
    </source>
</evidence>
<protein>
    <recommendedName>
        <fullName evidence="3">Terminase</fullName>
    </recommendedName>
</protein>
<gene>
    <name evidence="1" type="ORF">GCM10009547_48630</name>
</gene>
<comment type="caution">
    <text evidence="1">The sequence shown here is derived from an EMBL/GenBank/DDBJ whole genome shotgun (WGS) entry which is preliminary data.</text>
</comment>
<dbReference type="EMBL" id="BAAAHE010000063">
    <property type="protein sequence ID" value="GAA0638682.1"/>
    <property type="molecule type" value="Genomic_DNA"/>
</dbReference>
<dbReference type="RefSeq" id="WP_344609753.1">
    <property type="nucleotide sequence ID" value="NZ_BAAAHE010000063.1"/>
</dbReference>
<reference evidence="1 2" key="1">
    <citation type="journal article" date="2019" name="Int. J. Syst. Evol. Microbiol.">
        <title>The Global Catalogue of Microorganisms (GCM) 10K type strain sequencing project: providing services to taxonomists for standard genome sequencing and annotation.</title>
        <authorList>
            <consortium name="The Broad Institute Genomics Platform"/>
            <consortium name="The Broad Institute Genome Sequencing Center for Infectious Disease"/>
            <person name="Wu L."/>
            <person name="Ma J."/>
        </authorList>
    </citation>
    <scope>NUCLEOTIDE SEQUENCE [LARGE SCALE GENOMIC DNA]</scope>
    <source>
        <strain evidence="1 2">JCM 10671</strain>
    </source>
</reference>
<name>A0ABN1HCW0_9ACTN</name>
<keyword evidence="2" id="KW-1185">Reference proteome</keyword>